<comment type="similarity">
    <text evidence="1">Belongs to the type-I restriction system S methylase family.</text>
</comment>
<dbReference type="InterPro" id="IPR044946">
    <property type="entry name" value="Restrct_endonuc_typeI_TRD_sf"/>
</dbReference>
<keyword evidence="3" id="KW-0238">DNA-binding</keyword>
<dbReference type="InterPro" id="IPR000055">
    <property type="entry name" value="Restrct_endonuc_typeI_TRD"/>
</dbReference>
<evidence type="ECO:0000256" key="1">
    <source>
        <dbReference type="ARBA" id="ARBA00010923"/>
    </source>
</evidence>
<keyword evidence="2" id="KW-0680">Restriction system</keyword>
<dbReference type="GO" id="GO:0003677">
    <property type="term" value="F:DNA binding"/>
    <property type="evidence" value="ECO:0007669"/>
    <property type="project" value="UniProtKB-KW"/>
</dbReference>
<evidence type="ECO:0000313" key="6">
    <source>
        <dbReference type="Proteomes" id="UP000076501"/>
    </source>
</evidence>
<dbReference type="EMBL" id="LJKA01000073">
    <property type="protein sequence ID" value="KZD27686.1"/>
    <property type="molecule type" value="Genomic_DNA"/>
</dbReference>
<evidence type="ECO:0000313" key="5">
    <source>
        <dbReference type="EMBL" id="KZD27686.1"/>
    </source>
</evidence>
<dbReference type="Proteomes" id="UP000076501">
    <property type="component" value="Unassembled WGS sequence"/>
</dbReference>
<dbReference type="Pfam" id="PF01420">
    <property type="entry name" value="Methylase_S"/>
    <property type="match status" value="2"/>
</dbReference>
<organism evidence="5 6">
    <name type="scientific">Bacillus cereus</name>
    <dbReference type="NCBI Taxonomy" id="1396"/>
    <lineage>
        <taxon>Bacteria</taxon>
        <taxon>Bacillati</taxon>
        <taxon>Bacillota</taxon>
        <taxon>Bacilli</taxon>
        <taxon>Bacillales</taxon>
        <taxon>Bacillaceae</taxon>
        <taxon>Bacillus</taxon>
        <taxon>Bacillus cereus group</taxon>
    </lineage>
</organism>
<dbReference type="RefSeq" id="WP_063224805.1">
    <property type="nucleotide sequence ID" value="NZ_LJKA01000073.1"/>
</dbReference>
<feature type="domain" description="Type I restriction modification DNA specificity" evidence="4">
    <location>
        <begin position="14"/>
        <end position="174"/>
    </location>
</feature>
<accession>A0A164C032</accession>
<gene>
    <name evidence="5" type="ORF">B4082_5223</name>
</gene>
<name>A0A164C032_BACCE</name>
<dbReference type="CDD" id="cd17284">
    <property type="entry name" value="RMtype1_S_Cbo7060ORF11580P_TRD2-CR2_like"/>
    <property type="match status" value="1"/>
</dbReference>
<dbReference type="InterPro" id="IPR052021">
    <property type="entry name" value="Type-I_RS_S_subunit"/>
</dbReference>
<dbReference type="Gene3D" id="3.90.220.20">
    <property type="entry name" value="DNA methylase specificity domains"/>
    <property type="match status" value="2"/>
</dbReference>
<sequence>MSNNEIYNSYFKSQSVPLKEIITLISGRDLNKDQYNSSENGIPYIMGASNMNGGTLYIERWTDTPAVIGRKGDIILSVKGTIGEALILEEEEVHLSRQVMALRTTEKACNKYVFYFIKYYVNRLKEKAKGLIPGIIREDILSVEMPLYSIEKQKEIVVLLEKAEALIQKRKKAIAKLDELVQSVFLDMFGDPVTNPKKWKEVKVIDVCDCIVPSRDKPKKFEGNIPWITIKDLVVEGNTTSSREGMGLTEDDIEAVNGKIIPKGSVLMSCVGDLGITSVAGTEMIINQQLHSFQCKEKINNYFLCYLLPFKKGYMEKVANSTIVLYMNKEKCNSIPIYLPPIHIQEKFAQTIKIVNSQRAIMEGSLKKLEGNFNSLLHQAFKDELKVNTEITA</sequence>
<reference evidence="5 6" key="1">
    <citation type="submission" date="2015-09" db="EMBL/GenBank/DDBJ databases">
        <title>Bacillus cereus food isolates.</title>
        <authorList>
            <person name="Boekhorst J."/>
        </authorList>
    </citation>
    <scope>NUCLEOTIDE SEQUENCE [LARGE SCALE GENOMIC DNA]</scope>
    <source>
        <strain evidence="5 6">B4082</strain>
    </source>
</reference>
<protein>
    <submittedName>
        <fullName evidence="5">Type I restriction-modification system specificity subunit S</fullName>
    </submittedName>
</protein>
<dbReference type="PATRIC" id="fig|1396.539.peg.5846"/>
<evidence type="ECO:0000259" key="4">
    <source>
        <dbReference type="Pfam" id="PF01420"/>
    </source>
</evidence>
<dbReference type="AlphaFoldDB" id="A0A164C032"/>
<feature type="domain" description="Type I restriction modification DNA specificity" evidence="4">
    <location>
        <begin position="196"/>
        <end position="370"/>
    </location>
</feature>
<dbReference type="PANTHER" id="PTHR30408:SF12">
    <property type="entry name" value="TYPE I RESTRICTION ENZYME MJAVIII SPECIFICITY SUBUNIT"/>
    <property type="match status" value="1"/>
</dbReference>
<comment type="caution">
    <text evidence="5">The sequence shown here is derived from an EMBL/GenBank/DDBJ whole genome shotgun (WGS) entry which is preliminary data.</text>
</comment>
<evidence type="ECO:0000256" key="2">
    <source>
        <dbReference type="ARBA" id="ARBA00022747"/>
    </source>
</evidence>
<dbReference type="REBASE" id="150780">
    <property type="entry name" value="S.Bce4082ORF5222P"/>
</dbReference>
<dbReference type="PANTHER" id="PTHR30408">
    <property type="entry name" value="TYPE-1 RESTRICTION ENZYME ECOKI SPECIFICITY PROTEIN"/>
    <property type="match status" value="1"/>
</dbReference>
<dbReference type="SUPFAM" id="SSF116734">
    <property type="entry name" value="DNA methylase specificity domain"/>
    <property type="match status" value="2"/>
</dbReference>
<evidence type="ECO:0000256" key="3">
    <source>
        <dbReference type="ARBA" id="ARBA00023125"/>
    </source>
</evidence>
<proteinExistence type="inferred from homology"/>
<dbReference type="GO" id="GO:0009307">
    <property type="term" value="P:DNA restriction-modification system"/>
    <property type="evidence" value="ECO:0007669"/>
    <property type="project" value="UniProtKB-KW"/>
</dbReference>